<feature type="transmembrane region" description="Helical" evidence="1">
    <location>
        <begin position="243"/>
        <end position="264"/>
    </location>
</feature>
<dbReference type="Pfam" id="PF06772">
    <property type="entry name" value="LtrA"/>
    <property type="match status" value="1"/>
</dbReference>
<dbReference type="PANTHER" id="PTHR36840">
    <property type="entry name" value="BLL5714 PROTEIN"/>
    <property type="match status" value="1"/>
</dbReference>
<dbReference type="OrthoDB" id="7698234at2"/>
<feature type="transmembrane region" description="Helical" evidence="1">
    <location>
        <begin position="31"/>
        <end position="52"/>
    </location>
</feature>
<keyword evidence="1" id="KW-0812">Transmembrane</keyword>
<feature type="transmembrane region" description="Helical" evidence="1">
    <location>
        <begin position="94"/>
        <end position="114"/>
    </location>
</feature>
<feature type="transmembrane region" description="Helical" evidence="1">
    <location>
        <begin position="348"/>
        <end position="378"/>
    </location>
</feature>
<dbReference type="InterPro" id="IPR010640">
    <property type="entry name" value="Low_temperature_requirement_A"/>
</dbReference>
<organism evidence="2 3">
    <name type="scientific">Halomonas heilongjiangensis</name>
    <dbReference type="NCBI Taxonomy" id="1387883"/>
    <lineage>
        <taxon>Bacteria</taxon>
        <taxon>Pseudomonadati</taxon>
        <taxon>Pseudomonadota</taxon>
        <taxon>Gammaproteobacteria</taxon>
        <taxon>Oceanospirillales</taxon>
        <taxon>Halomonadaceae</taxon>
        <taxon>Halomonas</taxon>
    </lineage>
</organism>
<protein>
    <submittedName>
        <fullName evidence="2">Low temperature requirement protein A</fullName>
    </submittedName>
</protein>
<dbReference type="RefSeq" id="WP_102629916.1">
    <property type="nucleotide sequence ID" value="NZ_PDOH01000048.1"/>
</dbReference>
<feature type="transmembrane region" description="Helical" evidence="1">
    <location>
        <begin position="317"/>
        <end position="336"/>
    </location>
</feature>
<evidence type="ECO:0000256" key="1">
    <source>
        <dbReference type="SAM" id="Phobius"/>
    </source>
</evidence>
<keyword evidence="3" id="KW-1185">Reference proteome</keyword>
<comment type="caution">
    <text evidence="2">The sequence shown here is derived from an EMBL/GenBank/DDBJ whole genome shotgun (WGS) entry which is preliminary data.</text>
</comment>
<dbReference type="Proteomes" id="UP000235346">
    <property type="component" value="Unassembled WGS sequence"/>
</dbReference>
<gene>
    <name evidence="2" type="ORF">C1H66_21515</name>
</gene>
<feature type="transmembrane region" description="Helical" evidence="1">
    <location>
        <begin position="151"/>
        <end position="171"/>
    </location>
</feature>
<feature type="transmembrane region" description="Helical" evidence="1">
    <location>
        <begin position="120"/>
        <end position="139"/>
    </location>
</feature>
<evidence type="ECO:0000313" key="2">
    <source>
        <dbReference type="EMBL" id="PMR66999.1"/>
    </source>
</evidence>
<keyword evidence="1" id="KW-1133">Transmembrane helix</keyword>
<feature type="transmembrane region" description="Helical" evidence="1">
    <location>
        <begin position="177"/>
        <end position="196"/>
    </location>
</feature>
<evidence type="ECO:0000313" key="3">
    <source>
        <dbReference type="Proteomes" id="UP000235346"/>
    </source>
</evidence>
<feature type="transmembrane region" description="Helical" evidence="1">
    <location>
        <begin position="216"/>
        <end position="237"/>
    </location>
</feature>
<feature type="transmembrane region" description="Helical" evidence="1">
    <location>
        <begin position="285"/>
        <end position="305"/>
    </location>
</feature>
<proteinExistence type="predicted"/>
<dbReference type="EMBL" id="PNRE01000103">
    <property type="protein sequence ID" value="PMR66999.1"/>
    <property type="molecule type" value="Genomic_DNA"/>
</dbReference>
<sequence>MNDYYARLVGIRPLCPRDINEPHRAATPLEVFFDLVSVISIAAAAAGLHHIIADNHVVEGIVIFVTAFFPIWWAWMNFTWFASAYDNDDTLYRLLVLTIMSGAITMAAGIGIFFESLDMTLIVVGFVIMRLSMVVLWVRAARHDPGRFRTALWYAGGIVSVQVYWVTLLLNQPVDQLSFFSLFALGAMMELSIPVIAERHGNTPWHRHHIMERYGLLNIIVLGETLLAGSVALKSVASHGFNFTFLQVALSALVILFSMWWVYFSKEEHLQKKSLAMELSWGYGHLMIFMSGAAVGAGFAVLIDIETGHARVGGKTGIYSVAIPVALYLMGLWFVRDRFVLSGASKRVLPLFSFLIVMTAPLLQVEGVAALILLAVIVRNLLSEPKSVSLK</sequence>
<keyword evidence="1" id="KW-0472">Membrane</keyword>
<accession>A0A2N7TFQ6</accession>
<dbReference type="AlphaFoldDB" id="A0A2N7TFQ6"/>
<reference evidence="2 3" key="1">
    <citation type="submission" date="2018-01" db="EMBL/GenBank/DDBJ databases">
        <title>Halomonas endophytica sp. nov., isolated from storage liquid in the stems of Populus euphratica.</title>
        <authorList>
            <person name="Chen C."/>
        </authorList>
    </citation>
    <scope>NUCLEOTIDE SEQUENCE [LARGE SCALE GENOMIC DNA]</scope>
    <source>
        <strain evidence="2 3">DSM 26881</strain>
    </source>
</reference>
<feature type="transmembrane region" description="Helical" evidence="1">
    <location>
        <begin position="58"/>
        <end position="82"/>
    </location>
</feature>
<name>A0A2N7TFQ6_9GAMM</name>
<dbReference type="PANTHER" id="PTHR36840:SF1">
    <property type="entry name" value="BLL5714 PROTEIN"/>
    <property type="match status" value="1"/>
</dbReference>